<name>A0A8J2L6E6_9HEXA</name>
<organism evidence="1 2">
    <name type="scientific">Allacma fusca</name>
    <dbReference type="NCBI Taxonomy" id="39272"/>
    <lineage>
        <taxon>Eukaryota</taxon>
        <taxon>Metazoa</taxon>
        <taxon>Ecdysozoa</taxon>
        <taxon>Arthropoda</taxon>
        <taxon>Hexapoda</taxon>
        <taxon>Collembola</taxon>
        <taxon>Symphypleona</taxon>
        <taxon>Sminthuridae</taxon>
        <taxon>Allacma</taxon>
    </lineage>
</organism>
<feature type="non-terminal residue" evidence="1">
    <location>
        <position position="168"/>
    </location>
</feature>
<proteinExistence type="predicted"/>
<sequence length="168" mass="18970">MSFLKGRNNVKLAICSSRVHLDLVRTRVVKSDPRALLYPLVITMITKTQSPNITFTTADIRIFVGVTGTPLWHCSTQMPNIQINDLRNTHALEFLQELSEFSSDIIPDTKTLANIDVPRRRYHVELSIGFVSVAKSELSATTESEVIKLKPGFRPVMKHSTVLFTNFK</sequence>
<comment type="caution">
    <text evidence="1">The sequence shown here is derived from an EMBL/GenBank/DDBJ whole genome shotgun (WGS) entry which is preliminary data.</text>
</comment>
<dbReference type="EMBL" id="CAJVCH010537685">
    <property type="protein sequence ID" value="CAG7825835.1"/>
    <property type="molecule type" value="Genomic_DNA"/>
</dbReference>
<protein>
    <submittedName>
        <fullName evidence="1">Uncharacterized protein</fullName>
    </submittedName>
</protein>
<evidence type="ECO:0000313" key="1">
    <source>
        <dbReference type="EMBL" id="CAG7825835.1"/>
    </source>
</evidence>
<accession>A0A8J2L6E6</accession>
<reference evidence="1" key="1">
    <citation type="submission" date="2021-06" db="EMBL/GenBank/DDBJ databases">
        <authorList>
            <person name="Hodson N. C."/>
            <person name="Mongue J. A."/>
            <person name="Jaron S. K."/>
        </authorList>
    </citation>
    <scope>NUCLEOTIDE SEQUENCE</scope>
</reference>
<dbReference type="AlphaFoldDB" id="A0A8J2L6E6"/>
<evidence type="ECO:0000313" key="2">
    <source>
        <dbReference type="Proteomes" id="UP000708208"/>
    </source>
</evidence>
<dbReference type="Proteomes" id="UP000708208">
    <property type="component" value="Unassembled WGS sequence"/>
</dbReference>
<keyword evidence="2" id="KW-1185">Reference proteome</keyword>
<gene>
    <name evidence="1" type="ORF">AFUS01_LOCUS35923</name>
</gene>